<name>A0A1Y5P9Z0_9MYCO</name>
<dbReference type="EMBL" id="FLQS01000016">
    <property type="protein sequence ID" value="SBS75515.1"/>
    <property type="molecule type" value="Genomic_DNA"/>
</dbReference>
<feature type="compositionally biased region" description="Basic and acidic residues" evidence="1">
    <location>
        <begin position="95"/>
        <end position="104"/>
    </location>
</feature>
<sequence length="266" mass="27538">MPQGDRPQRVRRPVHHAEDPQPDALTQQAGDDHHDEHVKGQRAQALPQRSVRAEEWHNEVDESQLRVRVEEQQPHVQRHQQGSGQRGEPVDIGDSEPRQDEQRTARPGGDPQRHRDSQKTERRDAGAAPQGPERLAGHEPRERVTRGVKLGELLPTDGAWLVRMGKAGWDAGACVCCTGACCTAVFGAGVYRGVVVSTGACVTGSGVYVGAGSGAGGGGGGGGAGTSVDGLTSGTGGPYTTGLAPGSSVMGSAAGDSAGAGRRVSA</sequence>
<proteinExistence type="predicted"/>
<feature type="compositionally biased region" description="Basic and acidic residues" evidence="1">
    <location>
        <begin position="111"/>
        <end position="125"/>
    </location>
</feature>
<feature type="compositionally biased region" description="Low complexity" evidence="1">
    <location>
        <begin position="246"/>
        <end position="266"/>
    </location>
</feature>
<protein>
    <submittedName>
        <fullName evidence="2">Uncharacterized protein</fullName>
    </submittedName>
</protein>
<evidence type="ECO:0000256" key="1">
    <source>
        <dbReference type="SAM" id="MobiDB-lite"/>
    </source>
</evidence>
<accession>A0A1Y5P9Z0</accession>
<feature type="region of interest" description="Disordered" evidence="1">
    <location>
        <begin position="1"/>
        <end position="148"/>
    </location>
</feature>
<dbReference type="AlphaFoldDB" id="A0A1Y5P9Z0"/>
<feature type="compositionally biased region" description="Basic and acidic residues" evidence="1">
    <location>
        <begin position="135"/>
        <end position="145"/>
    </location>
</feature>
<feature type="compositionally biased region" description="Basic and acidic residues" evidence="1">
    <location>
        <begin position="51"/>
        <end position="73"/>
    </location>
</feature>
<gene>
    <name evidence="2" type="ORF">MHPYR_230085</name>
</gene>
<feature type="compositionally biased region" description="Basic and acidic residues" evidence="1">
    <location>
        <begin position="30"/>
        <end position="39"/>
    </location>
</feature>
<reference evidence="2" key="1">
    <citation type="submission" date="2016-03" db="EMBL/GenBank/DDBJ databases">
        <authorList>
            <person name="Ploux O."/>
        </authorList>
    </citation>
    <scope>NUCLEOTIDE SEQUENCE</scope>
    <source>
        <strain evidence="2">UC10</strain>
    </source>
</reference>
<evidence type="ECO:0000313" key="2">
    <source>
        <dbReference type="EMBL" id="SBS75515.1"/>
    </source>
</evidence>
<feature type="region of interest" description="Disordered" evidence="1">
    <location>
        <begin position="235"/>
        <end position="266"/>
    </location>
</feature>
<organism evidence="2">
    <name type="scientific">uncultured Mycobacterium sp</name>
    <dbReference type="NCBI Taxonomy" id="171292"/>
    <lineage>
        <taxon>Bacteria</taxon>
        <taxon>Bacillati</taxon>
        <taxon>Actinomycetota</taxon>
        <taxon>Actinomycetes</taxon>
        <taxon>Mycobacteriales</taxon>
        <taxon>Mycobacteriaceae</taxon>
        <taxon>Mycobacterium</taxon>
        <taxon>environmental samples</taxon>
    </lineage>
</organism>